<dbReference type="AlphaFoldDB" id="A0A8X7V6H9"/>
<dbReference type="EMBL" id="JAAMPC010000007">
    <property type="protein sequence ID" value="KAG2304007.1"/>
    <property type="molecule type" value="Genomic_DNA"/>
</dbReference>
<evidence type="ECO:0000313" key="2">
    <source>
        <dbReference type="Proteomes" id="UP000886595"/>
    </source>
</evidence>
<comment type="caution">
    <text evidence="1">The sequence shown here is derived from an EMBL/GenBank/DDBJ whole genome shotgun (WGS) entry which is preliminary data.</text>
</comment>
<dbReference type="Proteomes" id="UP000886595">
    <property type="component" value="Unassembled WGS sequence"/>
</dbReference>
<sequence length="90" mass="9809">MVRGYRVDRRFQGKGYKAKGIRKRQRWIRAGALKGGLVGSTGVDEVEGNRGRGRITGEEARASEEVEGEMEEEGTAVAAPVTFLEGTLGR</sequence>
<protein>
    <submittedName>
        <fullName evidence="1">Uncharacterized protein</fullName>
    </submittedName>
</protein>
<evidence type="ECO:0000313" key="1">
    <source>
        <dbReference type="EMBL" id="KAG2304007.1"/>
    </source>
</evidence>
<proteinExistence type="predicted"/>
<gene>
    <name evidence="1" type="ORF">Bca52824_032658</name>
</gene>
<name>A0A8X7V6H9_BRACI</name>
<keyword evidence="2" id="KW-1185">Reference proteome</keyword>
<reference evidence="1 2" key="1">
    <citation type="submission" date="2020-02" db="EMBL/GenBank/DDBJ databases">
        <authorList>
            <person name="Ma Q."/>
            <person name="Huang Y."/>
            <person name="Song X."/>
            <person name="Pei D."/>
        </authorList>
    </citation>
    <scope>NUCLEOTIDE SEQUENCE [LARGE SCALE GENOMIC DNA]</scope>
    <source>
        <strain evidence="1">Sxm20200214</strain>
        <tissue evidence="1">Leaf</tissue>
    </source>
</reference>
<accession>A0A8X7V6H9</accession>
<organism evidence="1 2">
    <name type="scientific">Brassica carinata</name>
    <name type="common">Ethiopian mustard</name>
    <name type="synonym">Abyssinian cabbage</name>
    <dbReference type="NCBI Taxonomy" id="52824"/>
    <lineage>
        <taxon>Eukaryota</taxon>
        <taxon>Viridiplantae</taxon>
        <taxon>Streptophyta</taxon>
        <taxon>Embryophyta</taxon>
        <taxon>Tracheophyta</taxon>
        <taxon>Spermatophyta</taxon>
        <taxon>Magnoliopsida</taxon>
        <taxon>eudicotyledons</taxon>
        <taxon>Gunneridae</taxon>
        <taxon>Pentapetalae</taxon>
        <taxon>rosids</taxon>
        <taxon>malvids</taxon>
        <taxon>Brassicales</taxon>
        <taxon>Brassicaceae</taxon>
        <taxon>Brassiceae</taxon>
        <taxon>Brassica</taxon>
    </lineage>
</organism>